<name>A0A016W4U5_9BILA</name>
<protein>
    <recommendedName>
        <fullName evidence="8">C2H2-type domain-containing protein</fullName>
    </recommendedName>
</protein>
<evidence type="ECO:0000256" key="7">
    <source>
        <dbReference type="PROSITE-ProRule" id="PRU00042"/>
    </source>
</evidence>
<evidence type="ECO:0000313" key="10">
    <source>
        <dbReference type="Proteomes" id="UP000024635"/>
    </source>
</evidence>
<evidence type="ECO:0000256" key="1">
    <source>
        <dbReference type="ARBA" id="ARBA00004123"/>
    </source>
</evidence>
<sequence>MSGPPRKVPRIMAKSGRAAKTVAVMGGVKNESSQTGEEISIRPNELDEDHEQLLVRDGVVVGLQQPNGRFVDETGVQVPTAVVQSNPRTRRIVIESVNENSREYEPYVPTVLPGVADEVESYPCPLCPDRVFLTSFGLEKHSSENHPEHLQEIIEHIEAIGAEWRRREEELARRRERVFAARLRQETITRHAIEQVSNGTLGTFPVCPDSNENVAGNGVDDADVGERRFKACNLCGILVDADSPAAMESHLRAHKKNDDLKLKLLARYGPEEVNRLMCNECNMVFGDECSLIVHNQQMHTRRRKYVCKWCGHVAYTMTELNVHKADVHAMPPFTVRSDRDRIVRKRHLLQGRGLIALGANPRSNEIDDRHGPATSASDDFSFRTTCEHCGLRLVRPSLLVRHMLRVHSKRVFSCEIEAPGYSNYRIDVDSDRVTWTCCNSQYSNRRDFYLHRVNAHLEKLVDGAVPEYQNYQETSHPSGTLTPGAGVCVESSDGTSYMGRIETGPDGTMQVIVPQDVMNSNGDFYVVIDDDSELDRQAQFKCESGEQQIDQLDHAQQELRMHQDPNSASPHLLGEILVEEPVDEGEGQMIAITEEQYEQLRLQYGDNLENMDRLNRKTARSHSIVQIPFNWVNPYYTRARIHESKTKRNQISKPIFASCAFQLYVVYGITNHARHRSFAWLPFHESEPRFWW</sequence>
<gene>
    <name evidence="9" type="primary">Acey_s0001.g48</name>
    <name evidence="9" type="synonym">Acey-ZK546.5</name>
    <name evidence="9" type="ORF">Y032_0001g48</name>
</gene>
<accession>A0A016W4U5</accession>
<keyword evidence="5" id="KW-0862">Zinc</keyword>
<dbReference type="PROSITE" id="PS00028">
    <property type="entry name" value="ZINC_FINGER_C2H2_1"/>
    <property type="match status" value="2"/>
</dbReference>
<dbReference type="STRING" id="53326.A0A016W4U5"/>
<evidence type="ECO:0000256" key="4">
    <source>
        <dbReference type="ARBA" id="ARBA00022771"/>
    </source>
</evidence>
<evidence type="ECO:0000256" key="5">
    <source>
        <dbReference type="ARBA" id="ARBA00022833"/>
    </source>
</evidence>
<evidence type="ECO:0000256" key="6">
    <source>
        <dbReference type="ARBA" id="ARBA00023242"/>
    </source>
</evidence>
<dbReference type="InterPro" id="IPR013087">
    <property type="entry name" value="Znf_C2H2_type"/>
</dbReference>
<feature type="domain" description="C2H2-type" evidence="8">
    <location>
        <begin position="276"/>
        <end position="304"/>
    </location>
</feature>
<keyword evidence="2" id="KW-0479">Metal-binding</keyword>
<dbReference type="Gene3D" id="3.30.160.60">
    <property type="entry name" value="Classic Zinc Finger"/>
    <property type="match status" value="1"/>
</dbReference>
<dbReference type="GO" id="GO:0005634">
    <property type="term" value="C:nucleus"/>
    <property type="evidence" value="ECO:0007669"/>
    <property type="project" value="UniProtKB-SubCell"/>
</dbReference>
<dbReference type="InterPro" id="IPR036236">
    <property type="entry name" value="Znf_C2H2_sf"/>
</dbReference>
<evidence type="ECO:0000313" key="9">
    <source>
        <dbReference type="EMBL" id="EYC34581.1"/>
    </source>
</evidence>
<dbReference type="InterPro" id="IPR050888">
    <property type="entry name" value="ZnF_C2H2-type_TF"/>
</dbReference>
<dbReference type="SMART" id="SM00355">
    <property type="entry name" value="ZnF_C2H2"/>
    <property type="match status" value="5"/>
</dbReference>
<comment type="caution">
    <text evidence="9">The sequence shown here is derived from an EMBL/GenBank/DDBJ whole genome shotgun (WGS) entry which is preliminary data.</text>
</comment>
<keyword evidence="4 7" id="KW-0863">Zinc-finger</keyword>
<keyword evidence="3" id="KW-0677">Repeat</keyword>
<proteinExistence type="predicted"/>
<dbReference type="Proteomes" id="UP000024635">
    <property type="component" value="Unassembled WGS sequence"/>
</dbReference>
<dbReference type="EMBL" id="JARK01001337">
    <property type="protein sequence ID" value="EYC34581.1"/>
    <property type="molecule type" value="Genomic_DNA"/>
</dbReference>
<evidence type="ECO:0000259" key="8">
    <source>
        <dbReference type="PROSITE" id="PS50157"/>
    </source>
</evidence>
<evidence type="ECO:0000256" key="2">
    <source>
        <dbReference type="ARBA" id="ARBA00022723"/>
    </source>
</evidence>
<dbReference type="GO" id="GO:0008270">
    <property type="term" value="F:zinc ion binding"/>
    <property type="evidence" value="ECO:0007669"/>
    <property type="project" value="UniProtKB-KW"/>
</dbReference>
<dbReference type="AlphaFoldDB" id="A0A016W4U5"/>
<comment type="subcellular location">
    <subcellularLocation>
        <location evidence="1">Nucleus</location>
    </subcellularLocation>
</comment>
<evidence type="ECO:0000256" key="3">
    <source>
        <dbReference type="ARBA" id="ARBA00022737"/>
    </source>
</evidence>
<dbReference type="SUPFAM" id="SSF57667">
    <property type="entry name" value="beta-beta-alpha zinc fingers"/>
    <property type="match status" value="1"/>
</dbReference>
<dbReference type="PANTHER" id="PTHR24406">
    <property type="entry name" value="TRANSCRIPTIONAL REPRESSOR CTCFL-RELATED"/>
    <property type="match status" value="1"/>
</dbReference>
<reference evidence="10" key="1">
    <citation type="journal article" date="2015" name="Nat. Genet.">
        <title>The genome and transcriptome of the zoonotic hookworm Ancylostoma ceylanicum identify infection-specific gene families.</title>
        <authorList>
            <person name="Schwarz E.M."/>
            <person name="Hu Y."/>
            <person name="Antoshechkin I."/>
            <person name="Miller M.M."/>
            <person name="Sternberg P.W."/>
            <person name="Aroian R.V."/>
        </authorList>
    </citation>
    <scope>NUCLEOTIDE SEQUENCE</scope>
    <source>
        <strain evidence="10">HY135</strain>
    </source>
</reference>
<keyword evidence="6" id="KW-0539">Nucleus</keyword>
<keyword evidence="10" id="KW-1185">Reference proteome</keyword>
<dbReference type="OrthoDB" id="1405595at2759"/>
<dbReference type="PROSITE" id="PS50157">
    <property type="entry name" value="ZINC_FINGER_C2H2_2"/>
    <property type="match status" value="1"/>
</dbReference>
<organism evidence="9 10">
    <name type="scientific">Ancylostoma ceylanicum</name>
    <dbReference type="NCBI Taxonomy" id="53326"/>
    <lineage>
        <taxon>Eukaryota</taxon>
        <taxon>Metazoa</taxon>
        <taxon>Ecdysozoa</taxon>
        <taxon>Nematoda</taxon>
        <taxon>Chromadorea</taxon>
        <taxon>Rhabditida</taxon>
        <taxon>Rhabditina</taxon>
        <taxon>Rhabditomorpha</taxon>
        <taxon>Strongyloidea</taxon>
        <taxon>Ancylostomatidae</taxon>
        <taxon>Ancylostomatinae</taxon>
        <taxon>Ancylostoma</taxon>
    </lineage>
</organism>